<evidence type="ECO:0000313" key="2">
    <source>
        <dbReference type="Proteomes" id="UP001597116"/>
    </source>
</evidence>
<proteinExistence type="predicted"/>
<protein>
    <submittedName>
        <fullName evidence="1">Uncharacterized protein</fullName>
    </submittedName>
</protein>
<dbReference type="EMBL" id="JBHTLP010000003">
    <property type="protein sequence ID" value="MFD1140820.1"/>
    <property type="molecule type" value="Genomic_DNA"/>
</dbReference>
<organism evidence="1 2">
    <name type="scientific">Larkinella insperata</name>
    <dbReference type="NCBI Taxonomy" id="332158"/>
    <lineage>
        <taxon>Bacteria</taxon>
        <taxon>Pseudomonadati</taxon>
        <taxon>Bacteroidota</taxon>
        <taxon>Cytophagia</taxon>
        <taxon>Cytophagales</taxon>
        <taxon>Spirosomataceae</taxon>
        <taxon>Larkinella</taxon>
    </lineage>
</organism>
<keyword evidence="2" id="KW-1185">Reference proteome</keyword>
<reference evidence="2" key="1">
    <citation type="journal article" date="2019" name="Int. J. Syst. Evol. Microbiol.">
        <title>The Global Catalogue of Microorganisms (GCM) 10K type strain sequencing project: providing services to taxonomists for standard genome sequencing and annotation.</title>
        <authorList>
            <consortium name="The Broad Institute Genomics Platform"/>
            <consortium name="The Broad Institute Genome Sequencing Center for Infectious Disease"/>
            <person name="Wu L."/>
            <person name="Ma J."/>
        </authorList>
    </citation>
    <scope>NUCLEOTIDE SEQUENCE [LARGE SCALE GENOMIC DNA]</scope>
    <source>
        <strain evidence="2">CCUG 55608</strain>
    </source>
</reference>
<accession>A0ABW3Q801</accession>
<evidence type="ECO:0000313" key="1">
    <source>
        <dbReference type="EMBL" id="MFD1140820.1"/>
    </source>
</evidence>
<dbReference type="Proteomes" id="UP001597116">
    <property type="component" value="Unassembled WGS sequence"/>
</dbReference>
<gene>
    <name evidence="1" type="ORF">ACFQ4C_06860</name>
</gene>
<sequence length="82" mass="9431">MSFVIGLEDATGQEFYISVQGTAVAMNADQGAEPMIFKNHKQVGKNLEVYRRQFPPSCNLIAWERKEYERKRKDALKPPKKT</sequence>
<dbReference type="RefSeq" id="WP_379883928.1">
    <property type="nucleotide sequence ID" value="NZ_JBHTLP010000003.1"/>
</dbReference>
<name>A0ABW3Q801_9BACT</name>
<comment type="caution">
    <text evidence="1">The sequence shown here is derived from an EMBL/GenBank/DDBJ whole genome shotgun (WGS) entry which is preliminary data.</text>
</comment>